<organism evidence="6">
    <name type="scientific">Trypanosoma vivax (strain Y486)</name>
    <dbReference type="NCBI Taxonomy" id="1055687"/>
    <lineage>
        <taxon>Eukaryota</taxon>
        <taxon>Discoba</taxon>
        <taxon>Euglenozoa</taxon>
        <taxon>Kinetoplastea</taxon>
        <taxon>Metakinetoplastina</taxon>
        <taxon>Trypanosomatida</taxon>
        <taxon>Trypanosomatidae</taxon>
        <taxon>Trypanosoma</taxon>
        <taxon>Duttonella</taxon>
    </lineage>
</organism>
<dbReference type="AlphaFoldDB" id="G0TQZ9"/>
<dbReference type="Pfam" id="PF00634">
    <property type="entry name" value="BRCA2"/>
    <property type="match status" value="1"/>
</dbReference>
<reference evidence="6" key="1">
    <citation type="journal article" date="2012" name="Proc. Natl. Acad. Sci. U.S.A.">
        <title>Antigenic diversity is generated by distinct evolutionary mechanisms in African trypanosome species.</title>
        <authorList>
            <person name="Jackson A.P."/>
            <person name="Berry A."/>
            <person name="Aslett M."/>
            <person name="Allison H.C."/>
            <person name="Burton P."/>
            <person name="Vavrova-Anderson J."/>
            <person name="Brown R."/>
            <person name="Browne H."/>
            <person name="Corton N."/>
            <person name="Hauser H."/>
            <person name="Gamble J."/>
            <person name="Gilderthorp R."/>
            <person name="Marcello L."/>
            <person name="McQuillan J."/>
            <person name="Otto T.D."/>
            <person name="Quail M.A."/>
            <person name="Sanders M.J."/>
            <person name="van Tonder A."/>
            <person name="Ginger M.L."/>
            <person name="Field M.C."/>
            <person name="Barry J.D."/>
            <person name="Hertz-Fowler C."/>
            <person name="Berriman M."/>
        </authorList>
    </citation>
    <scope>NUCLEOTIDE SEQUENCE</scope>
    <source>
        <strain evidence="6">Y486</strain>
    </source>
</reference>
<dbReference type="InterPro" id="IPR002093">
    <property type="entry name" value="BRCA2_repeat"/>
</dbReference>
<dbReference type="GO" id="GO:0006355">
    <property type="term" value="P:regulation of DNA-templated transcription"/>
    <property type="evidence" value="ECO:0007669"/>
    <property type="project" value="TreeGrafter"/>
</dbReference>
<gene>
    <name evidence="6" type="ORF">TVY486_0100100</name>
</gene>
<dbReference type="GO" id="GO:0000724">
    <property type="term" value="P:double-strand break repair via homologous recombination"/>
    <property type="evidence" value="ECO:0007669"/>
    <property type="project" value="InterPro"/>
</dbReference>
<dbReference type="SUPFAM" id="SSF50249">
    <property type="entry name" value="Nucleic acid-binding proteins"/>
    <property type="match status" value="1"/>
</dbReference>
<dbReference type="Gene3D" id="2.40.50.140">
    <property type="entry name" value="Nucleic acid-binding proteins"/>
    <property type="match status" value="2"/>
</dbReference>
<feature type="compositionally biased region" description="Low complexity" evidence="4">
    <location>
        <begin position="202"/>
        <end position="211"/>
    </location>
</feature>
<feature type="region of interest" description="Disordered" evidence="4">
    <location>
        <begin position="1"/>
        <end position="37"/>
    </location>
</feature>
<evidence type="ECO:0000256" key="3">
    <source>
        <dbReference type="ARBA" id="ARBA00023204"/>
    </source>
</evidence>
<evidence type="ECO:0000256" key="2">
    <source>
        <dbReference type="ARBA" id="ARBA00022763"/>
    </source>
</evidence>
<feature type="region of interest" description="Disordered" evidence="4">
    <location>
        <begin position="114"/>
        <end position="177"/>
    </location>
</feature>
<dbReference type="PANTHER" id="PTHR11289:SF0">
    <property type="entry name" value="BREAST CANCER TYPE 2 SUSCEPTIBILITY PROTEIN"/>
    <property type="match status" value="1"/>
</dbReference>
<protein>
    <recommendedName>
        <fullName evidence="5">BRCA2 OB1 domain-containing protein</fullName>
    </recommendedName>
</protein>
<sequence>MKQRQVGEKSPGAFHGRGSEELQVSYSEHNLNQRKRARASVCDLTETSGGSTEATIAQGDGQARKMTMFSTAAGTKLSVSTDSLEKAKKKLEDIEWREEVQNNEAPLKQTALQSCASSVPVNSDVKTSRVETHIRANNVPSSMSARSSISDQRNASRLDTSKGSSSPSLTPSTSRPQRVFVVPYAKPPLPCQGNGTEAKNHAQQQGTAAGGQRMWPLVRPLSFDISRFYSPPVSTVYSNDAILHGSFTFSPFGCSEELLHLLEIPKNAESVPFTSFRKAMLKLGAVAHSCTEEWCMQMLASTLLKLRRLSLNCGMPLNVFSVAHTLLYMCFKYNREFVDGSRPPLRLVTEDDVSAASLMVISLVSFSLADCLKPHTCTGTISDGCYHVKVAFDVPLTNMIRKGVIQCGQKLLVCGAKKLLRYSCSPLECKDEVVLSIDYNCTKPVDPATPLGFYHINPPIVPLESIDTHGGLVPSIQGKVVRVLPPYFIQSSFTNDGSTHGHRAGGTKVVRNMLAQLKSMEASRYAKSDDEASSHQRLSRVSSLVLTCSQKEDLLLQFWEDCGESCTAGSLEEYESTFPPEGATITVFALTPSRSRPAHPFQQAKALHAKARLEYRTISSAREGDRREPCRSVKDMDLYTPAGVAMDFAGIFVKSARIDTVGSFVFVLLEDGWATDLNTASQSYCLMDIPHDTPSKEIVLPTPAPFTPVVIQNASFIRIAHEGFGSDCAHALANEFTQVLQRPSAPFLRSVIGALEKLREKAKLTISISARAEELLRLRGLSGEAQRDVHQFSDGLINDEVSTTLSTRPSRVPYYMREGATTSAKQGVVIPCTNGSSPKEGKGAQKQGVATALLQQHGGRHHLFGNITELRLVRCYNTGKSESINLLKRSNGCSSLKQFGTDITVTADVQFSSHFEIEIQFGAGEEQKKLVKLKNPCLLDALLERRVTLQVACSMAVDEECLDFVLRRNKLLKESQLPPREQWWYLLTRSCIVNRDMSRSPTTLSQVATATAVEWLANEWEVLLGILTDAIEDCLFKFSVNMEEELTQAVFIRENCSILELMQEESSV</sequence>
<accession>G0TQZ9</accession>
<dbReference type="CDD" id="cd04493">
    <property type="entry name" value="BRCA2DBD_OB1"/>
    <property type="match status" value="1"/>
</dbReference>
<dbReference type="EMBL" id="HE573017">
    <property type="protein sequence ID" value="CCC46362.1"/>
    <property type="molecule type" value="Genomic_DNA"/>
</dbReference>
<dbReference type="PROSITE" id="PS50138">
    <property type="entry name" value="BRCA2_REPEAT"/>
    <property type="match status" value="1"/>
</dbReference>
<evidence type="ECO:0000256" key="4">
    <source>
        <dbReference type="SAM" id="MobiDB-lite"/>
    </source>
</evidence>
<dbReference type="PANTHER" id="PTHR11289">
    <property type="entry name" value="BREAST CANCER TYPE 2 SUSCEPTIBILITY PROTEIN BRCA2"/>
    <property type="match status" value="1"/>
</dbReference>
<dbReference type="Pfam" id="PF09103">
    <property type="entry name" value="BRCA-2_OB1"/>
    <property type="match status" value="1"/>
</dbReference>
<dbReference type="VEuPathDB" id="TriTrypDB:TvY486_0100100"/>
<keyword evidence="3" id="KW-0234">DNA repair</keyword>
<dbReference type="InterPro" id="IPR015187">
    <property type="entry name" value="BRCA2_OB_1"/>
</dbReference>
<name>G0TQZ9_TRYVY</name>
<feature type="compositionally biased region" description="Polar residues" evidence="4">
    <location>
        <begin position="138"/>
        <end position="153"/>
    </location>
</feature>
<feature type="compositionally biased region" description="Polar residues" evidence="4">
    <location>
        <begin position="114"/>
        <end position="125"/>
    </location>
</feature>
<dbReference type="FunFam" id="2.40.50.140:FF:000438">
    <property type="entry name" value="DNA repair protein BRCA2, putative"/>
    <property type="match status" value="1"/>
</dbReference>
<evidence type="ECO:0000259" key="5">
    <source>
        <dbReference type="Pfam" id="PF09103"/>
    </source>
</evidence>
<proteinExistence type="predicted"/>
<keyword evidence="1" id="KW-0677">Repeat</keyword>
<evidence type="ECO:0000256" key="1">
    <source>
        <dbReference type="ARBA" id="ARBA00022737"/>
    </source>
</evidence>
<feature type="domain" description="BRCA2 OB1" evidence="5">
    <location>
        <begin position="343"/>
        <end position="455"/>
    </location>
</feature>
<feature type="compositionally biased region" description="Low complexity" evidence="4">
    <location>
        <begin position="161"/>
        <end position="176"/>
    </location>
</feature>
<keyword evidence="2" id="KW-0227">DNA damage</keyword>
<dbReference type="InterPro" id="IPR012340">
    <property type="entry name" value="NA-bd_OB-fold"/>
</dbReference>
<feature type="region of interest" description="Disordered" evidence="4">
    <location>
        <begin position="190"/>
        <end position="211"/>
    </location>
</feature>
<dbReference type="InterPro" id="IPR015525">
    <property type="entry name" value="BRCA2"/>
</dbReference>
<dbReference type="OMA" id="RRAWHPL"/>
<evidence type="ECO:0000313" key="6">
    <source>
        <dbReference type="EMBL" id="CCC46362.1"/>
    </source>
</evidence>